<evidence type="ECO:0000256" key="4">
    <source>
        <dbReference type="ARBA" id="ARBA00022989"/>
    </source>
</evidence>
<accession>A0A1K1LQM0</accession>
<dbReference type="PANTHER" id="PTHR30572">
    <property type="entry name" value="MEMBRANE COMPONENT OF TRANSPORTER-RELATED"/>
    <property type="match status" value="1"/>
</dbReference>
<evidence type="ECO:0000256" key="3">
    <source>
        <dbReference type="ARBA" id="ARBA00022692"/>
    </source>
</evidence>
<evidence type="ECO:0000313" key="9">
    <source>
        <dbReference type="EMBL" id="SFW13176.1"/>
    </source>
</evidence>
<dbReference type="AlphaFoldDB" id="A0A1K1LQM0"/>
<feature type="domain" description="MacB-like periplasmic core" evidence="8">
    <location>
        <begin position="20"/>
        <end position="230"/>
    </location>
</feature>
<dbReference type="RefSeq" id="WP_072315415.1">
    <property type="nucleotide sequence ID" value="NZ_FPJE01000001.1"/>
</dbReference>
<dbReference type="STRING" id="1150368.SAMN02927921_00179"/>
<evidence type="ECO:0000256" key="6">
    <source>
        <dbReference type="SAM" id="Phobius"/>
    </source>
</evidence>
<keyword evidence="2" id="KW-1003">Cell membrane</keyword>
<dbReference type="InterPro" id="IPR003838">
    <property type="entry name" value="ABC3_permease_C"/>
</dbReference>
<dbReference type="Pfam" id="PF12704">
    <property type="entry name" value="MacB_PCD"/>
    <property type="match status" value="2"/>
</dbReference>
<keyword evidence="4 6" id="KW-1133">Transmembrane helix</keyword>
<dbReference type="Proteomes" id="UP000182248">
    <property type="component" value="Unassembled WGS sequence"/>
</dbReference>
<dbReference type="Pfam" id="PF02687">
    <property type="entry name" value="FtsX"/>
    <property type="match status" value="2"/>
</dbReference>
<dbReference type="GO" id="GO:0022857">
    <property type="term" value="F:transmembrane transporter activity"/>
    <property type="evidence" value="ECO:0007669"/>
    <property type="project" value="TreeGrafter"/>
</dbReference>
<keyword evidence="5 6" id="KW-0472">Membrane</keyword>
<feature type="transmembrane region" description="Helical" evidence="6">
    <location>
        <begin position="273"/>
        <end position="293"/>
    </location>
</feature>
<dbReference type="EMBL" id="FPJE01000001">
    <property type="protein sequence ID" value="SFW13176.1"/>
    <property type="molecule type" value="Genomic_DNA"/>
</dbReference>
<feature type="transmembrane region" description="Helical" evidence="6">
    <location>
        <begin position="21"/>
        <end position="41"/>
    </location>
</feature>
<organism evidence="9 10">
    <name type="scientific">Sinomicrobium oceani</name>
    <dbReference type="NCBI Taxonomy" id="1150368"/>
    <lineage>
        <taxon>Bacteria</taxon>
        <taxon>Pseudomonadati</taxon>
        <taxon>Bacteroidota</taxon>
        <taxon>Flavobacteriia</taxon>
        <taxon>Flavobacteriales</taxon>
        <taxon>Flavobacteriaceae</taxon>
        <taxon>Sinomicrobium</taxon>
    </lineage>
</organism>
<sequence length="781" mass="88023">MIRNYFKIAWRNLKKNKFYSIINISGLALGMFCSFLIWFWVKDEMSYDRFYPGYEDIYFVRCNSDFNGKVVTSGLTPSPLAEALKKDVPEVAFVTKLAYNRNLLINFGEKAGKENGLYASDDFFDVFRLPAIAGNPKDALVSPDHIVITRNVAEKYFRDISPLGKTIRLNNDKDYTVGAVIENIPSNSTVQLDWVVNFKETEQEWMQLWGNTMLRTYVRLHPEAAPENAEINMKGIYPKYADMDVIPILQPLKDVRLYSDYKNGKPSGGGIEYIHIFMIVALFILAIACINFMNMATARSSLRAKEVGIRKVVGAGRNSLFKQFISESILTSLLGLLLALGLVKLMLPAFSRFLRRPIEMDITDPTTLISIIVLLLITGFLSGSYPALYLSAISPIHNLKNKLKPGFLNAAFLRKSLVVFQFTLSIFLIISMIVINGQMQYMRSENLGLDRERVLSIPLEGELYNKMEPFKQEVLRSAAIENATTSAMLPIDIGSSSGDLSWPEKDPDLQTNVSVMHVGYDFIQTMNIELASGRDFSKDFRTDSLAYLINESTAELMGMEDPVGKQISFWNGEAPVIGMMKDFHIQSLHMPITPLVLCLDPLNSSQMLVKTRAGKTAEAIQDLEKLTRKFNPNYPFEYHFLDTEYEKLYRTDTMISTLIRYFGILAMVISVMGLLALAAFTAEQRTKEIGIRKVLGASVTNIVTLLSGNFTRLVLISIVIASPIAWYTMHLWLNSFAYSIELQWWMFILAGSVVILIAWITVSGQSIKAATANPVKGLRSE</sequence>
<feature type="transmembrane region" description="Helical" evidence="6">
    <location>
        <begin position="367"/>
        <end position="391"/>
    </location>
</feature>
<dbReference type="GO" id="GO:0005886">
    <property type="term" value="C:plasma membrane"/>
    <property type="evidence" value="ECO:0007669"/>
    <property type="project" value="UniProtKB-SubCell"/>
</dbReference>
<proteinExistence type="predicted"/>
<feature type="transmembrane region" description="Helical" evidence="6">
    <location>
        <begin position="742"/>
        <end position="762"/>
    </location>
</feature>
<keyword evidence="10" id="KW-1185">Reference proteome</keyword>
<comment type="subcellular location">
    <subcellularLocation>
        <location evidence="1">Cell membrane</location>
        <topology evidence="1">Multi-pass membrane protein</topology>
    </subcellularLocation>
</comment>
<dbReference type="InterPro" id="IPR025857">
    <property type="entry name" value="MacB_PCD"/>
</dbReference>
<reference evidence="9 10" key="1">
    <citation type="submission" date="2016-11" db="EMBL/GenBank/DDBJ databases">
        <authorList>
            <person name="Jaros S."/>
            <person name="Januszkiewicz K."/>
            <person name="Wedrychowicz H."/>
        </authorList>
    </citation>
    <scope>NUCLEOTIDE SEQUENCE [LARGE SCALE GENOMIC DNA]</scope>
    <source>
        <strain evidence="9 10">CGMCC 1.12145</strain>
    </source>
</reference>
<evidence type="ECO:0000313" key="10">
    <source>
        <dbReference type="Proteomes" id="UP000182248"/>
    </source>
</evidence>
<gene>
    <name evidence="9" type="ORF">SAMN02927921_00179</name>
</gene>
<keyword evidence="3 6" id="KW-0812">Transmembrane</keyword>
<feature type="transmembrane region" description="Helical" evidence="6">
    <location>
        <begin position="694"/>
        <end position="722"/>
    </location>
</feature>
<dbReference type="PANTHER" id="PTHR30572:SF18">
    <property type="entry name" value="ABC-TYPE MACROLIDE FAMILY EXPORT SYSTEM PERMEASE COMPONENT 2"/>
    <property type="match status" value="1"/>
</dbReference>
<evidence type="ECO:0000256" key="2">
    <source>
        <dbReference type="ARBA" id="ARBA00022475"/>
    </source>
</evidence>
<feature type="domain" description="MacB-like periplasmic core" evidence="8">
    <location>
        <begin position="423"/>
        <end position="622"/>
    </location>
</feature>
<feature type="transmembrane region" description="Helical" evidence="6">
    <location>
        <begin position="412"/>
        <end position="435"/>
    </location>
</feature>
<feature type="transmembrane region" description="Helical" evidence="6">
    <location>
        <begin position="658"/>
        <end position="682"/>
    </location>
</feature>
<evidence type="ECO:0000256" key="1">
    <source>
        <dbReference type="ARBA" id="ARBA00004651"/>
    </source>
</evidence>
<evidence type="ECO:0000256" key="5">
    <source>
        <dbReference type="ARBA" id="ARBA00023136"/>
    </source>
</evidence>
<dbReference type="OrthoDB" id="8740261at2"/>
<protein>
    <submittedName>
        <fullName evidence="9">Duplicated orphan permease</fullName>
    </submittedName>
</protein>
<evidence type="ECO:0000259" key="7">
    <source>
        <dbReference type="Pfam" id="PF02687"/>
    </source>
</evidence>
<feature type="domain" description="ABC3 transporter permease C-terminal" evidence="7">
    <location>
        <begin position="662"/>
        <end position="774"/>
    </location>
</feature>
<evidence type="ECO:0000259" key="8">
    <source>
        <dbReference type="Pfam" id="PF12704"/>
    </source>
</evidence>
<feature type="domain" description="ABC3 transporter permease C-terminal" evidence="7">
    <location>
        <begin position="278"/>
        <end position="395"/>
    </location>
</feature>
<feature type="transmembrane region" description="Helical" evidence="6">
    <location>
        <begin position="329"/>
        <end position="347"/>
    </location>
</feature>
<name>A0A1K1LQM0_9FLAO</name>
<dbReference type="InterPro" id="IPR050250">
    <property type="entry name" value="Macrolide_Exporter_MacB"/>
</dbReference>